<dbReference type="Gene3D" id="3.30.460.10">
    <property type="entry name" value="Beta Polymerase, domain 2"/>
    <property type="match status" value="1"/>
</dbReference>
<dbReference type="InterPro" id="IPR025184">
    <property type="entry name" value="AadA_C"/>
</dbReference>
<dbReference type="OrthoDB" id="5016488at2759"/>
<evidence type="ECO:0000256" key="1">
    <source>
        <dbReference type="ARBA" id="ARBA00022679"/>
    </source>
</evidence>
<dbReference type="Pfam" id="PF13427">
    <property type="entry name" value="AadA_C"/>
    <property type="match status" value="1"/>
</dbReference>
<gene>
    <name evidence="3" type="ORF">ASPCAL09024</name>
</gene>
<feature type="domain" description="Adenylyltransferase AadA C-terminal" evidence="2">
    <location>
        <begin position="150"/>
        <end position="240"/>
    </location>
</feature>
<accession>A0A0U5GRZ1</accession>
<protein>
    <recommendedName>
        <fullName evidence="2">Adenylyltransferase AadA C-terminal domain-containing protein</fullName>
    </recommendedName>
</protein>
<proteinExistence type="predicted"/>
<organism evidence="3 4">
    <name type="scientific">Aspergillus calidoustus</name>
    <dbReference type="NCBI Taxonomy" id="454130"/>
    <lineage>
        <taxon>Eukaryota</taxon>
        <taxon>Fungi</taxon>
        <taxon>Dikarya</taxon>
        <taxon>Ascomycota</taxon>
        <taxon>Pezizomycotina</taxon>
        <taxon>Eurotiomycetes</taxon>
        <taxon>Eurotiomycetidae</taxon>
        <taxon>Eurotiales</taxon>
        <taxon>Aspergillaceae</taxon>
        <taxon>Aspergillus</taxon>
        <taxon>Aspergillus subgen. Nidulantes</taxon>
    </lineage>
</organism>
<dbReference type="SUPFAM" id="SSF81301">
    <property type="entry name" value="Nucleotidyltransferase"/>
    <property type="match status" value="1"/>
</dbReference>
<dbReference type="Proteomes" id="UP000054771">
    <property type="component" value="Unassembled WGS sequence"/>
</dbReference>
<sequence>MSETHLALYLTRLVDTLQQELNDNLLAVYIFGSAGYNAYEPDTSDVDIYAVIHHELKSDDYNQLARKISHASIPCPARKLEFVLFTKSNAARQTSSPRFEMNFNTGREMERDYINLDASSEPGFWFVLDMAMGRELGTALLGPPASEVFAAPKKEWILDAMVESLDWHRQQPSLTPDAILNACRALRFAKSGGWGSKKAGGDWVIQYYGEHEAHIVSLALEARRLKGGMPQNQVVEFLDFVKTELEQCRSAI</sequence>
<evidence type="ECO:0000313" key="3">
    <source>
        <dbReference type="EMBL" id="CEN62389.1"/>
    </source>
</evidence>
<evidence type="ECO:0000259" key="2">
    <source>
        <dbReference type="Pfam" id="PF13427"/>
    </source>
</evidence>
<dbReference type="GO" id="GO:0016740">
    <property type="term" value="F:transferase activity"/>
    <property type="evidence" value="ECO:0007669"/>
    <property type="project" value="UniProtKB-KW"/>
</dbReference>
<dbReference type="InterPro" id="IPR043519">
    <property type="entry name" value="NT_sf"/>
</dbReference>
<keyword evidence="4" id="KW-1185">Reference proteome</keyword>
<dbReference type="AlphaFoldDB" id="A0A0U5GRZ1"/>
<name>A0A0U5GRZ1_ASPCI</name>
<dbReference type="EMBL" id="CDMC01000007">
    <property type="protein sequence ID" value="CEN62389.1"/>
    <property type="molecule type" value="Genomic_DNA"/>
</dbReference>
<evidence type="ECO:0000313" key="4">
    <source>
        <dbReference type="Proteomes" id="UP000054771"/>
    </source>
</evidence>
<keyword evidence="1" id="KW-0808">Transferase</keyword>
<reference evidence="4" key="1">
    <citation type="journal article" date="2016" name="Genome Announc.">
        <title>Draft genome sequences of fungus Aspergillus calidoustus.</title>
        <authorList>
            <person name="Horn F."/>
            <person name="Linde J."/>
            <person name="Mattern D.J."/>
            <person name="Walther G."/>
            <person name="Guthke R."/>
            <person name="Scherlach K."/>
            <person name="Martin K."/>
            <person name="Brakhage A.A."/>
            <person name="Petzke L."/>
            <person name="Valiante V."/>
        </authorList>
    </citation>
    <scope>NUCLEOTIDE SEQUENCE [LARGE SCALE GENOMIC DNA]</scope>
    <source>
        <strain evidence="4">SF006504</strain>
    </source>
</reference>
<dbReference type="OMA" id="MNFNTGR"/>